<dbReference type="InterPro" id="IPR056019">
    <property type="entry name" value="DUF7598"/>
</dbReference>
<evidence type="ECO:0000313" key="4">
    <source>
        <dbReference type="EMBL" id="TDL26894.1"/>
    </source>
</evidence>
<evidence type="ECO:0000256" key="1">
    <source>
        <dbReference type="SAM" id="MobiDB-lite"/>
    </source>
</evidence>
<dbReference type="STRING" id="50990.A0A4Y7QGV3"/>
<dbReference type="AlphaFoldDB" id="A0A4Y7QGV3"/>
<dbReference type="EMBL" id="ML170160">
    <property type="protein sequence ID" value="TDL26894.1"/>
    <property type="molecule type" value="Genomic_DNA"/>
</dbReference>
<keyword evidence="2" id="KW-0472">Membrane</keyword>
<feature type="transmembrane region" description="Helical" evidence="2">
    <location>
        <begin position="119"/>
        <end position="137"/>
    </location>
</feature>
<reference evidence="4 5" key="1">
    <citation type="submission" date="2018-06" db="EMBL/GenBank/DDBJ databases">
        <title>A transcriptomic atlas of mushroom development highlights an independent origin of complex multicellularity.</title>
        <authorList>
            <consortium name="DOE Joint Genome Institute"/>
            <person name="Krizsan K."/>
            <person name="Almasi E."/>
            <person name="Merenyi Z."/>
            <person name="Sahu N."/>
            <person name="Viragh M."/>
            <person name="Koszo T."/>
            <person name="Mondo S."/>
            <person name="Kiss B."/>
            <person name="Balint B."/>
            <person name="Kues U."/>
            <person name="Barry K."/>
            <person name="Hegedus J.C."/>
            <person name="Henrissat B."/>
            <person name="Johnson J."/>
            <person name="Lipzen A."/>
            <person name="Ohm R."/>
            <person name="Nagy I."/>
            <person name="Pangilinan J."/>
            <person name="Yan J."/>
            <person name="Xiong Y."/>
            <person name="Grigoriev I.V."/>
            <person name="Hibbett D.S."/>
            <person name="Nagy L.G."/>
        </authorList>
    </citation>
    <scope>NUCLEOTIDE SEQUENCE [LARGE SCALE GENOMIC DNA]</scope>
    <source>
        <strain evidence="4 5">SZMC22713</strain>
    </source>
</reference>
<feature type="region of interest" description="Disordered" evidence="1">
    <location>
        <begin position="237"/>
        <end position="260"/>
    </location>
</feature>
<keyword evidence="2" id="KW-0812">Transmembrane</keyword>
<dbReference type="VEuPathDB" id="FungiDB:BD410DRAFT_714984"/>
<evidence type="ECO:0000259" key="3">
    <source>
        <dbReference type="Pfam" id="PF24535"/>
    </source>
</evidence>
<organism evidence="4 5">
    <name type="scientific">Rickenella mellea</name>
    <dbReference type="NCBI Taxonomy" id="50990"/>
    <lineage>
        <taxon>Eukaryota</taxon>
        <taxon>Fungi</taxon>
        <taxon>Dikarya</taxon>
        <taxon>Basidiomycota</taxon>
        <taxon>Agaricomycotina</taxon>
        <taxon>Agaricomycetes</taxon>
        <taxon>Hymenochaetales</taxon>
        <taxon>Rickenellaceae</taxon>
        <taxon>Rickenella</taxon>
    </lineage>
</organism>
<proteinExistence type="predicted"/>
<feature type="compositionally biased region" description="Polar residues" evidence="1">
    <location>
        <begin position="246"/>
        <end position="260"/>
    </location>
</feature>
<keyword evidence="5" id="KW-1185">Reference proteome</keyword>
<protein>
    <recommendedName>
        <fullName evidence="3">DUF7598 domain-containing protein</fullName>
    </recommendedName>
</protein>
<evidence type="ECO:0000313" key="5">
    <source>
        <dbReference type="Proteomes" id="UP000294933"/>
    </source>
</evidence>
<dbReference type="Proteomes" id="UP000294933">
    <property type="component" value="Unassembled WGS sequence"/>
</dbReference>
<feature type="domain" description="DUF7598" evidence="3">
    <location>
        <begin position="80"/>
        <end position="164"/>
    </location>
</feature>
<name>A0A4Y7QGV3_9AGAM</name>
<accession>A0A4Y7QGV3</accession>
<feature type="transmembrane region" description="Helical" evidence="2">
    <location>
        <begin position="79"/>
        <end position="98"/>
    </location>
</feature>
<gene>
    <name evidence="4" type="ORF">BD410DRAFT_714984</name>
</gene>
<keyword evidence="2" id="KW-1133">Transmembrane helix</keyword>
<feature type="transmembrane region" description="Helical" evidence="2">
    <location>
        <begin position="7"/>
        <end position="35"/>
    </location>
</feature>
<sequence>MLPPRAYVFIGLNAVRFFSIVALLLVFSSSILVMVDDIKAVNRFMSAGSHATNGTSVDHNMTDCDYIEGSTVPNQPAGAFWAVTNRLLIITQVIFLLLSEVGWPDKFFRNFFPVLSMDFGLGALGVIQCLIGAAVLSHHVDEFALVSAFFLFAVGCLNILVGLIWRQSAKDKRSLTSWRDQKKNILPAPVSSIASKIGPPSFISHQTFGGLGFGRQGEKQAGLKGYLLTKPLESLPRYAANPGRGSRSNSPAFESSPTAV</sequence>
<dbReference type="OrthoDB" id="5327148at2759"/>
<feature type="transmembrane region" description="Helical" evidence="2">
    <location>
        <begin position="143"/>
        <end position="165"/>
    </location>
</feature>
<evidence type="ECO:0000256" key="2">
    <source>
        <dbReference type="SAM" id="Phobius"/>
    </source>
</evidence>
<dbReference type="Pfam" id="PF24535">
    <property type="entry name" value="DUF7598"/>
    <property type="match status" value="1"/>
</dbReference>